<proteinExistence type="predicted"/>
<feature type="non-terminal residue" evidence="2">
    <location>
        <position position="70"/>
    </location>
</feature>
<keyword evidence="1" id="KW-0732">Signal</keyword>
<gene>
    <name evidence="2" type="ORF">K7432_016425</name>
</gene>
<accession>A0ABR2WER2</accession>
<evidence type="ECO:0000313" key="3">
    <source>
        <dbReference type="Proteomes" id="UP001479436"/>
    </source>
</evidence>
<name>A0ABR2WER2_9FUNG</name>
<dbReference type="Proteomes" id="UP001479436">
    <property type="component" value="Unassembled WGS sequence"/>
</dbReference>
<feature type="chain" id="PRO_5045085926" evidence="1">
    <location>
        <begin position="25"/>
        <end position="70"/>
    </location>
</feature>
<evidence type="ECO:0000313" key="2">
    <source>
        <dbReference type="EMBL" id="KAK9759995.1"/>
    </source>
</evidence>
<feature type="non-terminal residue" evidence="2">
    <location>
        <position position="1"/>
    </location>
</feature>
<dbReference type="EMBL" id="JASJQH010002702">
    <property type="protein sequence ID" value="KAK9759995.1"/>
    <property type="molecule type" value="Genomic_DNA"/>
</dbReference>
<sequence>RIWRSYRSFISLLTMMRMATCCKSSPSQLRTDPLYFWSSSSVRTMKALEQATSNHCLKPLNAVKKSAVTC</sequence>
<protein>
    <submittedName>
        <fullName evidence="2">Uncharacterized protein</fullName>
    </submittedName>
</protein>
<evidence type="ECO:0000256" key="1">
    <source>
        <dbReference type="SAM" id="SignalP"/>
    </source>
</evidence>
<reference evidence="2 3" key="1">
    <citation type="submission" date="2023-04" db="EMBL/GenBank/DDBJ databases">
        <title>Genome of Basidiobolus ranarum AG-B5.</title>
        <authorList>
            <person name="Stajich J.E."/>
            <person name="Carter-House D."/>
            <person name="Gryganskyi A."/>
        </authorList>
    </citation>
    <scope>NUCLEOTIDE SEQUENCE [LARGE SCALE GENOMIC DNA]</scope>
    <source>
        <strain evidence="2 3">AG-B5</strain>
    </source>
</reference>
<feature type="signal peptide" evidence="1">
    <location>
        <begin position="1"/>
        <end position="24"/>
    </location>
</feature>
<comment type="caution">
    <text evidence="2">The sequence shown here is derived from an EMBL/GenBank/DDBJ whole genome shotgun (WGS) entry which is preliminary data.</text>
</comment>
<organism evidence="2 3">
    <name type="scientific">Basidiobolus ranarum</name>
    <dbReference type="NCBI Taxonomy" id="34480"/>
    <lineage>
        <taxon>Eukaryota</taxon>
        <taxon>Fungi</taxon>
        <taxon>Fungi incertae sedis</taxon>
        <taxon>Zoopagomycota</taxon>
        <taxon>Entomophthoromycotina</taxon>
        <taxon>Basidiobolomycetes</taxon>
        <taxon>Basidiobolales</taxon>
        <taxon>Basidiobolaceae</taxon>
        <taxon>Basidiobolus</taxon>
    </lineage>
</organism>
<keyword evidence="3" id="KW-1185">Reference proteome</keyword>